<dbReference type="Proteomes" id="UP000276133">
    <property type="component" value="Unassembled WGS sequence"/>
</dbReference>
<keyword evidence="1" id="KW-0812">Transmembrane</keyword>
<feature type="transmembrane region" description="Helical" evidence="1">
    <location>
        <begin position="30"/>
        <end position="46"/>
    </location>
</feature>
<accession>A0A3M7RVH8</accession>
<reference evidence="2 3" key="1">
    <citation type="journal article" date="2018" name="Sci. Rep.">
        <title>Genomic signatures of local adaptation to the degree of environmental predictability in rotifers.</title>
        <authorList>
            <person name="Franch-Gras L."/>
            <person name="Hahn C."/>
            <person name="Garcia-Roger E.M."/>
            <person name="Carmona M.J."/>
            <person name="Serra M."/>
            <person name="Gomez A."/>
        </authorList>
    </citation>
    <scope>NUCLEOTIDE SEQUENCE [LARGE SCALE GENOMIC DNA]</scope>
    <source>
        <strain evidence="2">HYR1</strain>
    </source>
</reference>
<proteinExistence type="predicted"/>
<comment type="caution">
    <text evidence="2">The sequence shown here is derived from an EMBL/GenBank/DDBJ whole genome shotgun (WGS) entry which is preliminary data.</text>
</comment>
<keyword evidence="1" id="KW-1133">Transmembrane helix</keyword>
<evidence type="ECO:0000313" key="3">
    <source>
        <dbReference type="Proteomes" id="UP000276133"/>
    </source>
</evidence>
<evidence type="ECO:0000256" key="1">
    <source>
        <dbReference type="SAM" id="Phobius"/>
    </source>
</evidence>
<gene>
    <name evidence="2" type="ORF">BpHYR1_034327</name>
</gene>
<keyword evidence="1" id="KW-0472">Membrane</keyword>
<name>A0A3M7RVH8_BRAPC</name>
<dbReference type="EMBL" id="REGN01002563">
    <property type="protein sequence ID" value="RNA27335.1"/>
    <property type="molecule type" value="Genomic_DNA"/>
</dbReference>
<sequence length="60" mass="7532">MYLIFRTNQEYIHLLENISIHGKNCRFEKWIYVTFFLNFFYICKLLKEIFNFSNKLCVHF</sequence>
<dbReference type="AlphaFoldDB" id="A0A3M7RVH8"/>
<organism evidence="2 3">
    <name type="scientific">Brachionus plicatilis</name>
    <name type="common">Marine rotifer</name>
    <name type="synonym">Brachionus muelleri</name>
    <dbReference type="NCBI Taxonomy" id="10195"/>
    <lineage>
        <taxon>Eukaryota</taxon>
        <taxon>Metazoa</taxon>
        <taxon>Spiralia</taxon>
        <taxon>Gnathifera</taxon>
        <taxon>Rotifera</taxon>
        <taxon>Eurotatoria</taxon>
        <taxon>Monogononta</taxon>
        <taxon>Pseudotrocha</taxon>
        <taxon>Ploima</taxon>
        <taxon>Brachionidae</taxon>
        <taxon>Brachionus</taxon>
    </lineage>
</organism>
<keyword evidence="3" id="KW-1185">Reference proteome</keyword>
<protein>
    <submittedName>
        <fullName evidence="2">Uncharacterized protein</fullName>
    </submittedName>
</protein>
<evidence type="ECO:0000313" key="2">
    <source>
        <dbReference type="EMBL" id="RNA27335.1"/>
    </source>
</evidence>